<feature type="domain" description="Glycosyl hydrolase family 92" evidence="4">
    <location>
        <begin position="251"/>
        <end position="741"/>
    </location>
</feature>
<dbReference type="FunFam" id="3.30.2080.10:FF:000001">
    <property type="entry name" value="Alpha-1,2-mannosidase subfamily"/>
    <property type="match status" value="1"/>
</dbReference>
<dbReference type="Gene3D" id="2.70.98.10">
    <property type="match status" value="1"/>
</dbReference>
<reference evidence="6 7" key="1">
    <citation type="submission" date="2018-07" db="EMBL/GenBank/DDBJ databases">
        <title>A draft genome of a endophytic bacteria, a new species of Pedobacter.</title>
        <authorList>
            <person name="Zhang Z.D."/>
            <person name="Chen Z.J."/>
        </authorList>
    </citation>
    <scope>NUCLEOTIDE SEQUENCE [LARGE SCALE GENOMIC DNA]</scope>
    <source>
        <strain evidence="6 7">RS10</strain>
    </source>
</reference>
<name>A0A366L1W1_9SPHI</name>
<evidence type="ECO:0000256" key="2">
    <source>
        <dbReference type="ARBA" id="ARBA00011245"/>
    </source>
</evidence>
<dbReference type="Gene3D" id="1.20.1610.10">
    <property type="entry name" value="alpha-1,2-mannosidases domains"/>
    <property type="match status" value="1"/>
</dbReference>
<accession>A0A366L1W1</accession>
<dbReference type="InterPro" id="IPR041371">
    <property type="entry name" value="GH92_N"/>
</dbReference>
<proteinExistence type="predicted"/>
<dbReference type="InterPro" id="IPR012939">
    <property type="entry name" value="Glyco_hydro_92"/>
</dbReference>
<dbReference type="GO" id="GO:0030246">
    <property type="term" value="F:carbohydrate binding"/>
    <property type="evidence" value="ECO:0007669"/>
    <property type="project" value="InterPro"/>
</dbReference>
<feature type="domain" description="Glycosyl hydrolase family 92 N-terminal" evidence="5">
    <location>
        <begin position="40"/>
        <end position="245"/>
    </location>
</feature>
<organism evidence="6 7">
    <name type="scientific">Pedobacter miscanthi</name>
    <dbReference type="NCBI Taxonomy" id="2259170"/>
    <lineage>
        <taxon>Bacteria</taxon>
        <taxon>Pseudomonadati</taxon>
        <taxon>Bacteroidota</taxon>
        <taxon>Sphingobacteriia</taxon>
        <taxon>Sphingobacteriales</taxon>
        <taxon>Sphingobacteriaceae</taxon>
        <taxon>Pedobacter</taxon>
    </lineage>
</organism>
<dbReference type="GO" id="GO:0005975">
    <property type="term" value="P:carbohydrate metabolic process"/>
    <property type="evidence" value="ECO:0007669"/>
    <property type="project" value="InterPro"/>
</dbReference>
<dbReference type="Proteomes" id="UP000252081">
    <property type="component" value="Unassembled WGS sequence"/>
</dbReference>
<dbReference type="PANTHER" id="PTHR12143:SF43">
    <property type="entry name" value="PUTATIVE-RELATED"/>
    <property type="match status" value="1"/>
</dbReference>
<evidence type="ECO:0000313" key="6">
    <source>
        <dbReference type="EMBL" id="RBQ07891.1"/>
    </source>
</evidence>
<evidence type="ECO:0000256" key="3">
    <source>
        <dbReference type="ARBA" id="ARBA00022837"/>
    </source>
</evidence>
<dbReference type="InterPro" id="IPR008928">
    <property type="entry name" value="6-hairpin_glycosidase_sf"/>
</dbReference>
<comment type="caution">
    <text evidence="6">The sequence shown here is derived from an EMBL/GenBank/DDBJ whole genome shotgun (WGS) entry which is preliminary data.</text>
</comment>
<evidence type="ECO:0000256" key="1">
    <source>
        <dbReference type="ARBA" id="ARBA00001913"/>
    </source>
</evidence>
<dbReference type="RefSeq" id="WP_113948650.1">
    <property type="nucleotide sequence ID" value="NZ_QNQU01000007.1"/>
</dbReference>
<protein>
    <submittedName>
        <fullName evidence="6">Glycoside hydrolase family 92 protein</fullName>
    </submittedName>
</protein>
<dbReference type="InterPro" id="IPR050883">
    <property type="entry name" value="PNGase"/>
</dbReference>
<keyword evidence="6" id="KW-0378">Hydrolase</keyword>
<gene>
    <name evidence="6" type="ORF">DRW42_09835</name>
</gene>
<evidence type="ECO:0000259" key="5">
    <source>
        <dbReference type="Pfam" id="PF17678"/>
    </source>
</evidence>
<dbReference type="Gene3D" id="1.20.1050.60">
    <property type="entry name" value="alpha-1,2-mannosidase"/>
    <property type="match status" value="1"/>
</dbReference>
<dbReference type="EMBL" id="QNQU01000007">
    <property type="protein sequence ID" value="RBQ07891.1"/>
    <property type="molecule type" value="Genomic_DNA"/>
</dbReference>
<dbReference type="InterPro" id="IPR014718">
    <property type="entry name" value="GH-type_carb-bd"/>
</dbReference>
<dbReference type="AlphaFoldDB" id="A0A366L1W1"/>
<dbReference type="Pfam" id="PF07971">
    <property type="entry name" value="Glyco_hydro_92"/>
    <property type="match status" value="1"/>
</dbReference>
<dbReference type="Gene3D" id="3.30.2080.10">
    <property type="entry name" value="GH92 mannosidase domain"/>
    <property type="match status" value="1"/>
</dbReference>
<dbReference type="InterPro" id="IPR005887">
    <property type="entry name" value="GH92_a_mannosidase_put"/>
</dbReference>
<comment type="cofactor">
    <cofactor evidence="1">
        <name>Ca(2+)</name>
        <dbReference type="ChEBI" id="CHEBI:29108"/>
    </cofactor>
</comment>
<comment type="subunit">
    <text evidence="2">Monomer.</text>
</comment>
<keyword evidence="3" id="KW-0106">Calcium</keyword>
<dbReference type="OrthoDB" id="9758101at2"/>
<dbReference type="SUPFAM" id="SSF48208">
    <property type="entry name" value="Six-hairpin glycosidases"/>
    <property type="match status" value="1"/>
</dbReference>
<dbReference type="NCBIfam" id="TIGR01180">
    <property type="entry name" value="aman2_put"/>
    <property type="match status" value="1"/>
</dbReference>
<evidence type="ECO:0000259" key="4">
    <source>
        <dbReference type="Pfam" id="PF07971"/>
    </source>
</evidence>
<dbReference type="GO" id="GO:0000224">
    <property type="term" value="F:peptide-N4-(N-acetyl-beta-glucosaminyl)asparagine amidase activity"/>
    <property type="evidence" value="ECO:0007669"/>
    <property type="project" value="TreeGrafter"/>
</dbReference>
<sequence length="758" mass="86526">MFNFNSQYIVRTIFFLLIMLGFNNARAQKKSYEGAGNLKYVDPLIGNVGQLLQPTRPTVQLPNQMIRMFPQRADFIDDQISSFPLNIVSHRLGQVFSVKPAAKALTEESWKKKMTYDHDLEINRPWYYSTYLVDQEVKISYTVGKKTGIYKFEFPVGSPKALLFDVYNEGESSYKFISDKEITGVETYHGNIKVYMYGAFTSGAAVGVLKDGKLSNGRKIDGNKVKAWIQYPQNVHQVEFKYAISYISEVQAKKNFDNEIKNVGFDQQVKTGENAWAAVINQIHATGGTLSQKRSFYTALYRCYERMVDITEDGQYYSGFDSKVHQTTRPFYVDDWAWDTYLAHHPLRVILNPKQEEDMLNSYVNMYEQSGWMPTFPVLFGDHACMNGFHSTISFLDAHRKGLKNFDLEKAYEGMVKNATQATMIPWRNGPKTELDEIYHNKGYFPALQIGEKEYVPTVDKFEKRQAVAVTLGHSYDDWALGQLAKDLGKADDYRKFNLRGSNYKNLWDNKSQMFMPKDSKGNWVNIDPKFDGGMGGREYYDENNGWTYLWQVQQDVNGLVGLFGGKKVFEEKLDQLFREPLGRSKYAFQGTFPDATGLVGEFSMGNEPSFHIPYLYNYTNAPWKTQKRIRFLLDLWFKDSVFGIPGDEDGGGMTAFVVFSSMGFYPLSPGTPVYTIGSPVFEDVKIDLSNGKTFQLVANNSSVVNKYIQSAKLNGEVLNTPWFTHEQLVNGGKLELEMGPFPNKTWGLGQTGNQETK</sequence>
<evidence type="ECO:0000313" key="7">
    <source>
        <dbReference type="Proteomes" id="UP000252081"/>
    </source>
</evidence>
<dbReference type="GO" id="GO:0005829">
    <property type="term" value="C:cytosol"/>
    <property type="evidence" value="ECO:0007669"/>
    <property type="project" value="TreeGrafter"/>
</dbReference>
<dbReference type="PANTHER" id="PTHR12143">
    <property type="entry name" value="PEPTIDE N-GLYCANASE PNGASE -RELATED"/>
    <property type="match status" value="1"/>
</dbReference>
<dbReference type="GO" id="GO:0006516">
    <property type="term" value="P:glycoprotein catabolic process"/>
    <property type="evidence" value="ECO:0007669"/>
    <property type="project" value="TreeGrafter"/>
</dbReference>
<keyword evidence="7" id="KW-1185">Reference proteome</keyword>
<dbReference type="Pfam" id="PF17678">
    <property type="entry name" value="Glyco_hydro_92N"/>
    <property type="match status" value="1"/>
</dbReference>